<keyword evidence="1" id="KW-1133">Transmembrane helix</keyword>
<feature type="transmembrane region" description="Helical" evidence="1">
    <location>
        <begin position="101"/>
        <end position="120"/>
    </location>
</feature>
<sequence length="124" mass="14399">MYSRIAYLIVGIMFIFMSGIEIMSSMMVKEMPPSQSYIFFALAIMGFCLSYLFPQFKQNDERTKLIRQKGMYISYFAILIYCLILSFLIESGFLDLSAMQVLDIIVSLMIITVFLSWVVLSKIY</sequence>
<evidence type="ECO:0000256" key="1">
    <source>
        <dbReference type="SAM" id="Phobius"/>
    </source>
</evidence>
<gene>
    <name evidence="2" type="ORF">JOD45_000634</name>
</gene>
<protein>
    <submittedName>
        <fullName evidence="2">Uncharacterized membrane protein YobD (UPF0266 family)</fullName>
    </submittedName>
</protein>
<proteinExistence type="predicted"/>
<feature type="transmembrane region" description="Helical" evidence="1">
    <location>
        <begin position="72"/>
        <end position="89"/>
    </location>
</feature>
<dbReference type="RefSeq" id="WP_380898400.1">
    <property type="nucleotide sequence ID" value="NZ_JBHLTV010000035.1"/>
</dbReference>
<organism evidence="2 3">
    <name type="scientific">Scopulibacillus daqui</name>
    <dbReference type="NCBI Taxonomy" id="1469162"/>
    <lineage>
        <taxon>Bacteria</taxon>
        <taxon>Bacillati</taxon>
        <taxon>Bacillota</taxon>
        <taxon>Bacilli</taxon>
        <taxon>Bacillales</taxon>
        <taxon>Sporolactobacillaceae</taxon>
        <taxon>Scopulibacillus</taxon>
    </lineage>
</organism>
<evidence type="ECO:0000313" key="2">
    <source>
        <dbReference type="EMBL" id="MBM7644441.1"/>
    </source>
</evidence>
<feature type="transmembrane region" description="Helical" evidence="1">
    <location>
        <begin position="34"/>
        <end position="52"/>
    </location>
</feature>
<keyword evidence="3" id="KW-1185">Reference proteome</keyword>
<accession>A0ABS2PWY2</accession>
<reference evidence="2 3" key="1">
    <citation type="submission" date="2021-01" db="EMBL/GenBank/DDBJ databases">
        <title>Genomic Encyclopedia of Type Strains, Phase IV (KMG-IV): sequencing the most valuable type-strain genomes for metagenomic binning, comparative biology and taxonomic classification.</title>
        <authorList>
            <person name="Goeker M."/>
        </authorList>
    </citation>
    <scope>NUCLEOTIDE SEQUENCE [LARGE SCALE GENOMIC DNA]</scope>
    <source>
        <strain evidence="2 3">DSM 28236</strain>
    </source>
</reference>
<name>A0ABS2PWY2_9BACL</name>
<dbReference type="EMBL" id="JAFBER010000002">
    <property type="protein sequence ID" value="MBM7644441.1"/>
    <property type="molecule type" value="Genomic_DNA"/>
</dbReference>
<evidence type="ECO:0000313" key="3">
    <source>
        <dbReference type="Proteomes" id="UP000808914"/>
    </source>
</evidence>
<comment type="caution">
    <text evidence="2">The sequence shown here is derived from an EMBL/GenBank/DDBJ whole genome shotgun (WGS) entry which is preliminary data.</text>
</comment>
<keyword evidence="1" id="KW-0812">Transmembrane</keyword>
<feature type="transmembrane region" description="Helical" evidence="1">
    <location>
        <begin position="7"/>
        <end position="28"/>
    </location>
</feature>
<keyword evidence="1" id="KW-0472">Membrane</keyword>
<dbReference type="Proteomes" id="UP000808914">
    <property type="component" value="Unassembled WGS sequence"/>
</dbReference>